<gene>
    <name evidence="8" type="ORF">GQ43DRAFT_439236</name>
</gene>
<evidence type="ECO:0000313" key="9">
    <source>
        <dbReference type="Proteomes" id="UP000799536"/>
    </source>
</evidence>
<dbReference type="InterPro" id="IPR000415">
    <property type="entry name" value="Nitroreductase-like"/>
</dbReference>
<feature type="domain" description="Nitroreductase" evidence="7">
    <location>
        <begin position="11"/>
        <end position="179"/>
    </location>
</feature>
<dbReference type="CDD" id="cd02140">
    <property type="entry name" value="Frm2-like"/>
    <property type="match status" value="1"/>
</dbReference>
<dbReference type="PANTHER" id="PTHR43035:SF1">
    <property type="entry name" value="FATTY ACID REPRESSION MUTANT PROTEIN 2-RELATED"/>
    <property type="match status" value="1"/>
</dbReference>
<dbReference type="GO" id="GO:0016491">
    <property type="term" value="F:oxidoreductase activity"/>
    <property type="evidence" value="ECO:0007669"/>
    <property type="project" value="UniProtKB-KW"/>
</dbReference>
<keyword evidence="4" id="KW-0963">Cytoplasm</keyword>
<dbReference type="OrthoDB" id="2138173at2759"/>
<comment type="caution">
    <text evidence="8">The sequence shown here is derived from an EMBL/GenBank/DDBJ whole genome shotgun (WGS) entry which is preliminary data.</text>
</comment>
<dbReference type="GO" id="GO:0005634">
    <property type="term" value="C:nucleus"/>
    <property type="evidence" value="ECO:0007669"/>
    <property type="project" value="UniProtKB-SubCell"/>
</dbReference>
<accession>A0A9P4JRD7</accession>
<evidence type="ECO:0000259" key="7">
    <source>
        <dbReference type="Pfam" id="PF00881"/>
    </source>
</evidence>
<reference evidence="8" key="1">
    <citation type="journal article" date="2020" name="Stud. Mycol.">
        <title>101 Dothideomycetes genomes: a test case for predicting lifestyles and emergence of pathogens.</title>
        <authorList>
            <person name="Haridas S."/>
            <person name="Albert R."/>
            <person name="Binder M."/>
            <person name="Bloem J."/>
            <person name="Labutti K."/>
            <person name="Salamov A."/>
            <person name="Andreopoulos B."/>
            <person name="Baker S."/>
            <person name="Barry K."/>
            <person name="Bills G."/>
            <person name="Bluhm B."/>
            <person name="Cannon C."/>
            <person name="Castanera R."/>
            <person name="Culley D."/>
            <person name="Daum C."/>
            <person name="Ezra D."/>
            <person name="Gonzalez J."/>
            <person name="Henrissat B."/>
            <person name="Kuo A."/>
            <person name="Liang C."/>
            <person name="Lipzen A."/>
            <person name="Lutzoni F."/>
            <person name="Magnuson J."/>
            <person name="Mondo S."/>
            <person name="Nolan M."/>
            <person name="Ohm R."/>
            <person name="Pangilinan J."/>
            <person name="Park H.-J."/>
            <person name="Ramirez L."/>
            <person name="Alfaro M."/>
            <person name="Sun H."/>
            <person name="Tritt A."/>
            <person name="Yoshinaga Y."/>
            <person name="Zwiers L.-H."/>
            <person name="Turgeon B."/>
            <person name="Goodwin S."/>
            <person name="Spatafora J."/>
            <person name="Crous P."/>
            <person name="Grigoriev I."/>
        </authorList>
    </citation>
    <scope>NUCLEOTIDE SEQUENCE</scope>
    <source>
        <strain evidence="8">ATCC 74209</strain>
    </source>
</reference>
<evidence type="ECO:0000256" key="2">
    <source>
        <dbReference type="ARBA" id="ARBA00004496"/>
    </source>
</evidence>
<dbReference type="Pfam" id="PF00881">
    <property type="entry name" value="Nitroreductase"/>
    <property type="match status" value="1"/>
</dbReference>
<evidence type="ECO:0000256" key="4">
    <source>
        <dbReference type="ARBA" id="ARBA00022490"/>
    </source>
</evidence>
<dbReference type="Gene3D" id="3.40.109.10">
    <property type="entry name" value="NADH Oxidase"/>
    <property type="match status" value="1"/>
</dbReference>
<comment type="similarity">
    <text evidence="3">Belongs to the nitroreductase family.</text>
</comment>
<keyword evidence="6" id="KW-0539">Nucleus</keyword>
<evidence type="ECO:0000256" key="5">
    <source>
        <dbReference type="ARBA" id="ARBA00023002"/>
    </source>
</evidence>
<dbReference type="InterPro" id="IPR033877">
    <property type="entry name" value="Frm2/Hbn1"/>
</dbReference>
<dbReference type="Proteomes" id="UP000799536">
    <property type="component" value="Unassembled WGS sequence"/>
</dbReference>
<dbReference type="FunFam" id="3.40.109.10:FF:000001">
    <property type="entry name" value="Nitroreductase family"/>
    <property type="match status" value="1"/>
</dbReference>
<protein>
    <submittedName>
        <fullName evidence="8">Nitroreductase</fullName>
    </submittedName>
</protein>
<comment type="subcellular location">
    <subcellularLocation>
        <location evidence="2">Cytoplasm</location>
    </subcellularLocation>
    <subcellularLocation>
        <location evidence="1">Nucleus</location>
    </subcellularLocation>
</comment>
<name>A0A9P4JRD7_9PLEO</name>
<dbReference type="PANTHER" id="PTHR43035">
    <property type="entry name" value="FATTY ACID REPRESSION MUTANT PROTEIN 2-RELATED"/>
    <property type="match status" value="1"/>
</dbReference>
<keyword evidence="5" id="KW-0560">Oxidoreductase</keyword>
<evidence type="ECO:0000256" key="6">
    <source>
        <dbReference type="ARBA" id="ARBA00023242"/>
    </source>
</evidence>
<organism evidence="8 9">
    <name type="scientific">Delitschia confertaspora ATCC 74209</name>
    <dbReference type="NCBI Taxonomy" id="1513339"/>
    <lineage>
        <taxon>Eukaryota</taxon>
        <taxon>Fungi</taxon>
        <taxon>Dikarya</taxon>
        <taxon>Ascomycota</taxon>
        <taxon>Pezizomycotina</taxon>
        <taxon>Dothideomycetes</taxon>
        <taxon>Pleosporomycetidae</taxon>
        <taxon>Pleosporales</taxon>
        <taxon>Delitschiaceae</taxon>
        <taxon>Delitschia</taxon>
    </lineage>
</organism>
<dbReference type="AlphaFoldDB" id="A0A9P4JRD7"/>
<proteinExistence type="inferred from homology"/>
<dbReference type="GO" id="GO:0005737">
    <property type="term" value="C:cytoplasm"/>
    <property type="evidence" value="ECO:0007669"/>
    <property type="project" value="UniProtKB-SubCell"/>
</dbReference>
<sequence length="204" mass="23284">MSASKSFLQAIQERRTIYALNNQSPKSDKEITELVKQVVLHVPSSFNSQSSRLVVLLKKEHEKFWDSVKEVLKTMVPEDQFGATENKINGFRAGYGTVLFFEDPVPVQGLQKAFPLYAHHFPDWSEHTSAMHQYALWVALEAEGFGANLQHYNPIIDRKAQETWNVPLDWKLRAQLVFGGKAGEPSEKSFKPIEERLFVHGAEE</sequence>
<dbReference type="EMBL" id="ML993917">
    <property type="protein sequence ID" value="KAF2202994.1"/>
    <property type="molecule type" value="Genomic_DNA"/>
</dbReference>
<dbReference type="SUPFAM" id="SSF55469">
    <property type="entry name" value="FMN-dependent nitroreductase-like"/>
    <property type="match status" value="1"/>
</dbReference>
<evidence type="ECO:0000313" key="8">
    <source>
        <dbReference type="EMBL" id="KAF2202994.1"/>
    </source>
</evidence>
<evidence type="ECO:0000256" key="1">
    <source>
        <dbReference type="ARBA" id="ARBA00004123"/>
    </source>
</evidence>
<dbReference type="InterPro" id="IPR029479">
    <property type="entry name" value="Nitroreductase"/>
</dbReference>
<keyword evidence="9" id="KW-1185">Reference proteome</keyword>
<dbReference type="GO" id="GO:0034599">
    <property type="term" value="P:cellular response to oxidative stress"/>
    <property type="evidence" value="ECO:0007669"/>
    <property type="project" value="InterPro"/>
</dbReference>
<evidence type="ECO:0000256" key="3">
    <source>
        <dbReference type="ARBA" id="ARBA00007118"/>
    </source>
</evidence>